<comment type="catalytic activity">
    <reaction evidence="4">
        <text>NAD(+) + H2O = ADP-D-ribose + nicotinamide + H(+)</text>
        <dbReference type="Rhea" id="RHEA:16301"/>
        <dbReference type="ChEBI" id="CHEBI:15377"/>
        <dbReference type="ChEBI" id="CHEBI:15378"/>
        <dbReference type="ChEBI" id="CHEBI:17154"/>
        <dbReference type="ChEBI" id="CHEBI:57540"/>
        <dbReference type="ChEBI" id="CHEBI:57967"/>
        <dbReference type="EC" id="3.2.2.6"/>
    </reaction>
    <physiologicalReaction direction="left-to-right" evidence="4">
        <dbReference type="Rhea" id="RHEA:16302"/>
    </physiologicalReaction>
</comment>
<dbReference type="SUPFAM" id="SSF52200">
    <property type="entry name" value="Toll/Interleukin receptor TIR domain"/>
    <property type="match status" value="1"/>
</dbReference>
<evidence type="ECO:0000313" key="7">
    <source>
        <dbReference type="Proteomes" id="UP000290289"/>
    </source>
</evidence>
<feature type="domain" description="TIR" evidence="5">
    <location>
        <begin position="1"/>
        <end position="75"/>
    </location>
</feature>
<dbReference type="PANTHER" id="PTHR32009:SF39">
    <property type="entry name" value="TIR DOMAIN-CONTAINING PROTEIN"/>
    <property type="match status" value="1"/>
</dbReference>
<keyword evidence="3" id="KW-0520">NAD</keyword>
<keyword evidence="2" id="KW-0378">Hydrolase</keyword>
<dbReference type="AlphaFoldDB" id="A0A498KL39"/>
<dbReference type="InterPro" id="IPR035897">
    <property type="entry name" value="Toll_tir_struct_dom_sf"/>
</dbReference>
<organism evidence="6 7">
    <name type="scientific">Malus domestica</name>
    <name type="common">Apple</name>
    <name type="synonym">Pyrus malus</name>
    <dbReference type="NCBI Taxonomy" id="3750"/>
    <lineage>
        <taxon>Eukaryota</taxon>
        <taxon>Viridiplantae</taxon>
        <taxon>Streptophyta</taxon>
        <taxon>Embryophyta</taxon>
        <taxon>Tracheophyta</taxon>
        <taxon>Spermatophyta</taxon>
        <taxon>Magnoliopsida</taxon>
        <taxon>eudicotyledons</taxon>
        <taxon>Gunneridae</taxon>
        <taxon>Pentapetalae</taxon>
        <taxon>rosids</taxon>
        <taxon>fabids</taxon>
        <taxon>Rosales</taxon>
        <taxon>Rosaceae</taxon>
        <taxon>Amygdaloideae</taxon>
        <taxon>Maleae</taxon>
        <taxon>Malus</taxon>
    </lineage>
</organism>
<evidence type="ECO:0000256" key="3">
    <source>
        <dbReference type="ARBA" id="ARBA00023027"/>
    </source>
</evidence>
<dbReference type="Pfam" id="PF01582">
    <property type="entry name" value="TIR"/>
    <property type="match status" value="1"/>
</dbReference>
<proteinExistence type="predicted"/>
<protein>
    <recommendedName>
        <fullName evidence="1">ADP-ribosyl cyclase/cyclic ADP-ribose hydrolase</fullName>
        <ecNumber evidence="1">3.2.2.6</ecNumber>
    </recommendedName>
</protein>
<evidence type="ECO:0000256" key="1">
    <source>
        <dbReference type="ARBA" id="ARBA00011982"/>
    </source>
</evidence>
<evidence type="ECO:0000259" key="5">
    <source>
        <dbReference type="PROSITE" id="PS50104"/>
    </source>
</evidence>
<sequence>MNFRGEDTRRGFVSRLYRALRQKPINTFIDVEEFRKDDHLSKLLTAIRESRLSIVKMIKNSSSRSSSQLILLALE</sequence>
<dbReference type="EMBL" id="RDQH01000328">
    <property type="protein sequence ID" value="RXI06485.1"/>
    <property type="molecule type" value="Genomic_DNA"/>
</dbReference>
<evidence type="ECO:0000313" key="6">
    <source>
        <dbReference type="EMBL" id="RXI06485.1"/>
    </source>
</evidence>
<reference evidence="6 7" key="1">
    <citation type="submission" date="2018-10" db="EMBL/GenBank/DDBJ databases">
        <title>A high-quality apple genome assembly.</title>
        <authorList>
            <person name="Hu J."/>
        </authorList>
    </citation>
    <scope>NUCLEOTIDE SEQUENCE [LARGE SCALE GENOMIC DNA]</scope>
    <source>
        <strain evidence="7">cv. HFTH1</strain>
        <tissue evidence="6">Young leaf</tissue>
    </source>
</reference>
<dbReference type="PANTHER" id="PTHR32009">
    <property type="entry name" value="TMV RESISTANCE PROTEIN N-LIKE"/>
    <property type="match status" value="1"/>
</dbReference>
<dbReference type="InterPro" id="IPR000157">
    <property type="entry name" value="TIR_dom"/>
</dbReference>
<dbReference type="Proteomes" id="UP000290289">
    <property type="component" value="Chromosome 2"/>
</dbReference>
<dbReference type="PROSITE" id="PS50104">
    <property type="entry name" value="TIR"/>
    <property type="match status" value="1"/>
</dbReference>
<evidence type="ECO:0000256" key="2">
    <source>
        <dbReference type="ARBA" id="ARBA00022801"/>
    </source>
</evidence>
<evidence type="ECO:0000256" key="4">
    <source>
        <dbReference type="ARBA" id="ARBA00047304"/>
    </source>
</evidence>
<dbReference type="GO" id="GO:0061809">
    <property type="term" value="F:NAD+ nucleosidase activity, cyclic ADP-ribose generating"/>
    <property type="evidence" value="ECO:0007669"/>
    <property type="project" value="UniProtKB-EC"/>
</dbReference>
<dbReference type="EC" id="3.2.2.6" evidence="1"/>
<comment type="caution">
    <text evidence="6">The sequence shown here is derived from an EMBL/GenBank/DDBJ whole genome shotgun (WGS) entry which is preliminary data.</text>
</comment>
<keyword evidence="7" id="KW-1185">Reference proteome</keyword>
<gene>
    <name evidence="6" type="ORF">DVH24_018527</name>
</gene>
<dbReference type="GO" id="GO:0007165">
    <property type="term" value="P:signal transduction"/>
    <property type="evidence" value="ECO:0007669"/>
    <property type="project" value="InterPro"/>
</dbReference>
<name>A0A498KL39_MALDO</name>
<accession>A0A498KL39</accession>
<dbReference type="Gene3D" id="3.40.50.10140">
    <property type="entry name" value="Toll/interleukin-1 receptor homology (TIR) domain"/>
    <property type="match status" value="1"/>
</dbReference>